<keyword evidence="3" id="KW-1185">Reference proteome</keyword>
<dbReference type="Proteomes" id="UP000049855">
    <property type="component" value="Unassembled WGS sequence"/>
</dbReference>
<protein>
    <submittedName>
        <fullName evidence="2">Uncharacterized protein</fullName>
    </submittedName>
</protein>
<sequence length="124" mass="13119">MHIHLNIEADTTEEILAAIKELSATGVTPIQKPAEGKKSSHSNKAATSKATEPATDTTLPAETEKTEEETIPTVNELKEAAVAKGKTPEGKKAIKDLLASFESPSISAIPEDKRAAFLAALKDL</sequence>
<dbReference type="RefSeq" id="WP_021168736.1">
    <property type="nucleotide sequence ID" value="NZ_CTRP01000005.1"/>
</dbReference>
<gene>
    <name evidence="2" type="ORF">SpAn4DRAFT_3519</name>
</gene>
<evidence type="ECO:0000256" key="1">
    <source>
        <dbReference type="SAM" id="MobiDB-lite"/>
    </source>
</evidence>
<evidence type="ECO:0000313" key="2">
    <source>
        <dbReference type="EMBL" id="CQR71653.1"/>
    </source>
</evidence>
<proteinExistence type="predicted"/>
<feature type="compositionally biased region" description="Polar residues" evidence="1">
    <location>
        <begin position="42"/>
        <end position="56"/>
    </location>
</feature>
<feature type="region of interest" description="Disordered" evidence="1">
    <location>
        <begin position="23"/>
        <end position="76"/>
    </location>
</feature>
<organism evidence="2 3">
    <name type="scientific">Sporomusa ovata</name>
    <dbReference type="NCBI Taxonomy" id="2378"/>
    <lineage>
        <taxon>Bacteria</taxon>
        <taxon>Bacillati</taxon>
        <taxon>Bacillota</taxon>
        <taxon>Negativicutes</taxon>
        <taxon>Selenomonadales</taxon>
        <taxon>Sporomusaceae</taxon>
        <taxon>Sporomusa</taxon>
    </lineage>
</organism>
<dbReference type="EMBL" id="CTRP01000005">
    <property type="protein sequence ID" value="CQR71653.1"/>
    <property type="molecule type" value="Genomic_DNA"/>
</dbReference>
<evidence type="ECO:0000313" key="3">
    <source>
        <dbReference type="Proteomes" id="UP000049855"/>
    </source>
</evidence>
<accession>A0A0U1KXJ2</accession>
<name>A0A0U1KXJ2_9FIRM</name>
<dbReference type="AlphaFoldDB" id="A0A0U1KXJ2"/>
<reference evidence="3" key="1">
    <citation type="submission" date="2015-03" db="EMBL/GenBank/DDBJ databases">
        <authorList>
            <person name="Nijsse Bart"/>
        </authorList>
    </citation>
    <scope>NUCLEOTIDE SEQUENCE [LARGE SCALE GENOMIC DNA]</scope>
</reference>